<name>A0A6P7IZW9_9TELE</name>
<comment type="subunit">
    <text evidence="4">Homodimer.</text>
</comment>
<comment type="subcellular location">
    <subcellularLocation>
        <location evidence="2">Late endosome membrane</location>
        <topology evidence="2">Multi-pass membrane protein</topology>
    </subcellularLocation>
    <subcellularLocation>
        <location evidence="3">Lysosome membrane</location>
        <topology evidence="3">Multi-pass membrane protein</topology>
    </subcellularLocation>
</comment>
<dbReference type="GO" id="GO:0140571">
    <property type="term" value="F:transmembrane ascorbate ferrireductase activity"/>
    <property type="evidence" value="ECO:0007669"/>
    <property type="project" value="UniProtKB-EC"/>
</dbReference>
<comment type="function">
    <text evidence="22">Transmembrane reductase that uses ascorbate as an electron donor in the cytoplasm and transfers electrons across membranes to reduce iron cations Fe(3+) into Fe(2+) in the lumen of the late endosome and lysosome. Reduced iron can then be extruded from the late endosome and lysosome to the cytoplasm by divalent metal-specific transporters. It is therefore most probably involved in endosomal and lysosomal cellular iron homeostasis.</text>
</comment>
<dbReference type="FunCoup" id="A0A6P7IZW9">
    <property type="interactions" value="359"/>
</dbReference>
<evidence type="ECO:0000256" key="19">
    <source>
        <dbReference type="ARBA" id="ARBA00040498"/>
    </source>
</evidence>
<keyword evidence="16" id="KW-0325">Glycoprotein</keyword>
<dbReference type="CTD" id="100002371"/>
<evidence type="ECO:0000256" key="16">
    <source>
        <dbReference type="ARBA" id="ARBA00023180"/>
    </source>
</evidence>
<proteinExistence type="predicted"/>
<evidence type="ECO:0000256" key="12">
    <source>
        <dbReference type="ARBA" id="ARBA00022989"/>
    </source>
</evidence>
<dbReference type="GO" id="GO:0005765">
    <property type="term" value="C:lysosomal membrane"/>
    <property type="evidence" value="ECO:0007669"/>
    <property type="project" value="UniProtKB-SubCell"/>
</dbReference>
<keyword evidence="6" id="KW-0349">Heme</keyword>
<feature type="transmembrane region" description="Helical" evidence="24">
    <location>
        <begin position="178"/>
        <end position="205"/>
    </location>
</feature>
<dbReference type="Proteomes" id="UP000515145">
    <property type="component" value="Chromosome 9"/>
</dbReference>
<dbReference type="AlphaFoldDB" id="A0A6P7IZW9"/>
<dbReference type="Pfam" id="PF03188">
    <property type="entry name" value="Cytochrom_B561"/>
    <property type="match status" value="1"/>
</dbReference>
<gene>
    <name evidence="27" type="primary">cyb561a3a</name>
</gene>
<dbReference type="Gene3D" id="1.20.120.1770">
    <property type="match status" value="1"/>
</dbReference>
<evidence type="ECO:0000256" key="14">
    <source>
        <dbReference type="ARBA" id="ARBA00023004"/>
    </source>
</evidence>
<feature type="transmembrane region" description="Helical" evidence="24">
    <location>
        <begin position="263"/>
        <end position="284"/>
    </location>
</feature>
<evidence type="ECO:0000256" key="11">
    <source>
        <dbReference type="ARBA" id="ARBA00022982"/>
    </source>
</evidence>
<dbReference type="EC" id="7.2.1.3" evidence="18"/>
<keyword evidence="14" id="KW-0408">Iron</keyword>
<evidence type="ECO:0000256" key="15">
    <source>
        <dbReference type="ARBA" id="ARBA00023136"/>
    </source>
</evidence>
<dbReference type="GeneID" id="114441294"/>
<accession>A0A6P7IZW9</accession>
<keyword evidence="12 24" id="KW-1133">Transmembrane helix</keyword>
<evidence type="ECO:0000256" key="7">
    <source>
        <dbReference type="ARBA" id="ARBA00022692"/>
    </source>
</evidence>
<dbReference type="InParanoid" id="A0A6P7IZW9"/>
<keyword evidence="11" id="KW-0249">Electron transport</keyword>
<comment type="cofactor">
    <cofactor evidence="1">
        <name>heme b</name>
        <dbReference type="ChEBI" id="CHEBI:60344"/>
    </cofactor>
</comment>
<dbReference type="InterPro" id="IPR043205">
    <property type="entry name" value="CYB561/CYBRD1-like"/>
</dbReference>
<dbReference type="GO" id="GO:0046872">
    <property type="term" value="F:metal ion binding"/>
    <property type="evidence" value="ECO:0007669"/>
    <property type="project" value="UniProtKB-KW"/>
</dbReference>
<dbReference type="PANTHER" id="PTHR10106">
    <property type="entry name" value="CYTOCHROME B561-RELATED"/>
    <property type="match status" value="1"/>
</dbReference>
<protein>
    <recommendedName>
        <fullName evidence="19">Lysosomal membrane ascorbate-dependent ferrireductase CYB561A3</fullName>
        <ecNumber evidence="18">7.2.1.3</ecNumber>
    </recommendedName>
    <alternativeName>
        <fullName evidence="21">Cytochrome b ascorbate-dependent protein 3</fullName>
    </alternativeName>
    <alternativeName>
        <fullName evidence="20">Lysosomal cytochrome b</fullName>
    </alternativeName>
</protein>
<evidence type="ECO:0000256" key="21">
    <source>
        <dbReference type="ARBA" id="ARBA00042571"/>
    </source>
</evidence>
<dbReference type="RefSeq" id="XP_028269929.1">
    <property type="nucleotide sequence ID" value="XM_028414128.1"/>
</dbReference>
<dbReference type="FunFam" id="1.20.120.1770:FF:000001">
    <property type="entry name" value="Cytochrome b reductase 1"/>
    <property type="match status" value="1"/>
</dbReference>
<evidence type="ECO:0000256" key="22">
    <source>
        <dbReference type="ARBA" id="ARBA00046132"/>
    </source>
</evidence>
<evidence type="ECO:0000256" key="2">
    <source>
        <dbReference type="ARBA" id="ARBA00004107"/>
    </source>
</evidence>
<evidence type="ECO:0000256" key="1">
    <source>
        <dbReference type="ARBA" id="ARBA00001970"/>
    </source>
</evidence>
<evidence type="ECO:0000256" key="5">
    <source>
        <dbReference type="ARBA" id="ARBA00022448"/>
    </source>
</evidence>
<evidence type="ECO:0000256" key="9">
    <source>
        <dbReference type="ARBA" id="ARBA00022753"/>
    </source>
</evidence>
<evidence type="ECO:0000256" key="18">
    <source>
        <dbReference type="ARBA" id="ARBA00024225"/>
    </source>
</evidence>
<comment type="catalytic activity">
    <reaction evidence="23">
        <text>Fe(3+)(out) + L-ascorbate(in) = monodehydro-L-ascorbate radical(in) + Fe(2+)(out) + H(+)</text>
        <dbReference type="Rhea" id="RHEA:30403"/>
        <dbReference type="ChEBI" id="CHEBI:15378"/>
        <dbReference type="ChEBI" id="CHEBI:29033"/>
        <dbReference type="ChEBI" id="CHEBI:29034"/>
        <dbReference type="ChEBI" id="CHEBI:38290"/>
        <dbReference type="ChEBI" id="CHEBI:59513"/>
        <dbReference type="EC" id="7.2.1.3"/>
    </reaction>
    <physiologicalReaction direction="left-to-right" evidence="23">
        <dbReference type="Rhea" id="RHEA:30404"/>
    </physiologicalReaction>
</comment>
<keyword evidence="10" id="KW-1278">Translocase</keyword>
<dbReference type="GO" id="GO:0031902">
    <property type="term" value="C:late endosome membrane"/>
    <property type="evidence" value="ECO:0007669"/>
    <property type="project" value="UniProtKB-SubCell"/>
</dbReference>
<evidence type="ECO:0000256" key="8">
    <source>
        <dbReference type="ARBA" id="ARBA00022723"/>
    </source>
</evidence>
<keyword evidence="9" id="KW-0967">Endosome</keyword>
<reference evidence="27" key="1">
    <citation type="submission" date="2025-08" db="UniProtKB">
        <authorList>
            <consortium name="RefSeq"/>
        </authorList>
    </citation>
    <scope>IDENTIFICATION</scope>
</reference>
<evidence type="ECO:0000256" key="13">
    <source>
        <dbReference type="ARBA" id="ARBA00023002"/>
    </source>
</evidence>
<evidence type="ECO:0000256" key="6">
    <source>
        <dbReference type="ARBA" id="ARBA00022617"/>
    </source>
</evidence>
<evidence type="ECO:0000256" key="10">
    <source>
        <dbReference type="ARBA" id="ARBA00022967"/>
    </source>
</evidence>
<evidence type="ECO:0000256" key="4">
    <source>
        <dbReference type="ARBA" id="ARBA00011738"/>
    </source>
</evidence>
<feature type="transmembrane region" description="Helical" evidence="24">
    <location>
        <begin position="143"/>
        <end position="166"/>
    </location>
</feature>
<evidence type="ECO:0000313" key="27">
    <source>
        <dbReference type="RefSeq" id="XP_028269929.1"/>
    </source>
</evidence>
<dbReference type="OrthoDB" id="907479at2759"/>
<keyword evidence="26" id="KW-1185">Reference proteome</keyword>
<organism evidence="26 27">
    <name type="scientific">Parambassis ranga</name>
    <name type="common">Indian glassy fish</name>
    <dbReference type="NCBI Taxonomy" id="210632"/>
    <lineage>
        <taxon>Eukaryota</taxon>
        <taxon>Metazoa</taxon>
        <taxon>Chordata</taxon>
        <taxon>Craniata</taxon>
        <taxon>Vertebrata</taxon>
        <taxon>Euteleostomi</taxon>
        <taxon>Actinopterygii</taxon>
        <taxon>Neopterygii</taxon>
        <taxon>Teleostei</taxon>
        <taxon>Neoteleostei</taxon>
        <taxon>Acanthomorphata</taxon>
        <taxon>Ovalentaria</taxon>
        <taxon>Ambassidae</taxon>
        <taxon>Parambassis</taxon>
    </lineage>
</organism>
<keyword evidence="8" id="KW-0479">Metal-binding</keyword>
<dbReference type="InterPro" id="IPR006593">
    <property type="entry name" value="Cyt_b561/ferric_Rdtase_TM"/>
</dbReference>
<evidence type="ECO:0000313" key="26">
    <source>
        <dbReference type="Proteomes" id="UP000515145"/>
    </source>
</evidence>
<feature type="domain" description="Cytochrome b561" evidence="25">
    <location>
        <begin position="74"/>
        <end position="284"/>
    </location>
</feature>
<feature type="transmembrane region" description="Helical" evidence="24">
    <location>
        <begin position="111"/>
        <end position="131"/>
    </location>
</feature>
<dbReference type="PANTHER" id="PTHR10106:SF38">
    <property type="entry name" value="LYSOSOMAL MEMBRANE ASCORBATE-DEPENDENT FERRIREDUCTASE CYB561A3"/>
    <property type="match status" value="1"/>
</dbReference>
<dbReference type="PROSITE" id="PS50939">
    <property type="entry name" value="CYTOCHROME_B561"/>
    <property type="match status" value="1"/>
</dbReference>
<evidence type="ECO:0000256" key="20">
    <source>
        <dbReference type="ARBA" id="ARBA00042550"/>
    </source>
</evidence>
<keyword evidence="7 24" id="KW-0812">Transmembrane</keyword>
<keyword evidence="15 24" id="KW-0472">Membrane</keyword>
<sequence length="309" mass="33686">MQQMRQGGPPPSPSCSSTSDCFPLSPLNTAAAAAAACGSETSDEPQKHEVSAQQAPTLLSRMRSIVIFYLCYLLCLCLSVACVVCVCVWNSRWRGGFAWDGSALQFNWHPVLMVTGLVVLYGNAAVLYRIPLTWGHNKLPWKLLHAAVMLLALILSIVGLCAVFDFHNAKSTPNLYSLHSWIGIAATALFAMQWVVGMGGFLLPCSPMYLRKLLKPVHVWMGIGILLLSIAACISGINEKLFFVLKGNSGGVQPYSALPPEALLGNSLGVLIFAFGLVVLKILSNYEWQRPDSRPEDMAYTPVLQEENE</sequence>
<keyword evidence="17" id="KW-0458">Lysosome</keyword>
<evidence type="ECO:0000259" key="25">
    <source>
        <dbReference type="PROSITE" id="PS50939"/>
    </source>
</evidence>
<dbReference type="SMART" id="SM00665">
    <property type="entry name" value="B561"/>
    <property type="match status" value="1"/>
</dbReference>
<evidence type="ECO:0000256" key="23">
    <source>
        <dbReference type="ARBA" id="ARBA00048457"/>
    </source>
</evidence>
<keyword evidence="5" id="KW-0813">Transport</keyword>
<keyword evidence="13" id="KW-0560">Oxidoreductase</keyword>
<feature type="transmembrane region" description="Helical" evidence="24">
    <location>
        <begin position="66"/>
        <end position="91"/>
    </location>
</feature>
<evidence type="ECO:0000256" key="24">
    <source>
        <dbReference type="SAM" id="Phobius"/>
    </source>
</evidence>
<evidence type="ECO:0000256" key="3">
    <source>
        <dbReference type="ARBA" id="ARBA00004155"/>
    </source>
</evidence>
<evidence type="ECO:0000256" key="17">
    <source>
        <dbReference type="ARBA" id="ARBA00023228"/>
    </source>
</evidence>
<feature type="transmembrane region" description="Helical" evidence="24">
    <location>
        <begin position="217"/>
        <end position="237"/>
    </location>
</feature>